<proteinExistence type="inferred from homology"/>
<sequence length="458" mass="49915">MRESPPLMPRCFFAALSGVFYALAFPPVKGSWLILPGIMGLLLAVRGLRGRQAFVVGFLHGMVAFGLGLTWLWHIFGAGAILLWAILALFPGAFAVAQGRAVGLGLRGWQLAVFTMVNWAAWEFIRAELFPLRFPWMTAGLALGPNALLPRVGVYGAGACLVLGAAFLLGRRWFPGLTTLGALATLTFVQRPVPVPDKNGPQSIRVAAIQGEDISLSDLIQATRELPKEIQHVVWPEHALSYDVRAHAAEWKLLTTFCKEEDITLTLGTHTQLNKEEGWYNTALTLDGLGVRGEHHKVHPVHLFDDGVPGKTSLPVPTRKGNVGTPVCFDCDFADVARRMTAASAETIMVPSMDAARWGTWQHLQHAELFRIRAAENARWMLVAASSGVSQIIDPNGHVHASLAPMQQGVLTGVLQRSTKQTFYTRFGWLAPWFMLGAAAVWWIALLLPGAAAKKSGT</sequence>
<evidence type="ECO:0000259" key="10">
    <source>
        <dbReference type="PROSITE" id="PS50263"/>
    </source>
</evidence>
<dbReference type="OrthoDB" id="182713at2"/>
<dbReference type="GO" id="GO:0016410">
    <property type="term" value="F:N-acyltransferase activity"/>
    <property type="evidence" value="ECO:0007669"/>
    <property type="project" value="InterPro"/>
</dbReference>
<comment type="similarity">
    <text evidence="2">Belongs to the CN hydrolase family. Apolipoprotein N-acyltransferase subfamily.</text>
</comment>
<comment type="subcellular location">
    <subcellularLocation>
        <location evidence="1">Cell membrane</location>
        <topology evidence="1">Multi-pass membrane protein</topology>
    </subcellularLocation>
</comment>
<evidence type="ECO:0000313" key="12">
    <source>
        <dbReference type="Proteomes" id="UP000253426"/>
    </source>
</evidence>
<keyword evidence="3" id="KW-1003">Cell membrane</keyword>
<organism evidence="11 12">
    <name type="scientific">Roseimicrobium gellanilyticum</name>
    <dbReference type="NCBI Taxonomy" id="748857"/>
    <lineage>
        <taxon>Bacteria</taxon>
        <taxon>Pseudomonadati</taxon>
        <taxon>Verrucomicrobiota</taxon>
        <taxon>Verrucomicrobiia</taxon>
        <taxon>Verrucomicrobiales</taxon>
        <taxon>Verrucomicrobiaceae</taxon>
        <taxon>Roseimicrobium</taxon>
    </lineage>
</organism>
<feature type="transmembrane region" description="Helical" evidence="9">
    <location>
        <begin position="7"/>
        <end position="24"/>
    </location>
</feature>
<evidence type="ECO:0000256" key="3">
    <source>
        <dbReference type="ARBA" id="ARBA00022475"/>
    </source>
</evidence>
<evidence type="ECO:0000256" key="1">
    <source>
        <dbReference type="ARBA" id="ARBA00004651"/>
    </source>
</evidence>
<dbReference type="Pfam" id="PF00795">
    <property type="entry name" value="CN_hydrolase"/>
    <property type="match status" value="1"/>
</dbReference>
<dbReference type="InterPro" id="IPR045378">
    <property type="entry name" value="LNT_N"/>
</dbReference>
<feature type="transmembrane region" description="Helical" evidence="9">
    <location>
        <begin position="109"/>
        <end position="127"/>
    </location>
</feature>
<evidence type="ECO:0000256" key="8">
    <source>
        <dbReference type="ARBA" id="ARBA00023315"/>
    </source>
</evidence>
<evidence type="ECO:0000256" key="7">
    <source>
        <dbReference type="ARBA" id="ARBA00023136"/>
    </source>
</evidence>
<keyword evidence="5 9" id="KW-0812">Transmembrane</keyword>
<dbReference type="Proteomes" id="UP000253426">
    <property type="component" value="Unassembled WGS sequence"/>
</dbReference>
<feature type="transmembrane region" description="Helical" evidence="9">
    <location>
        <begin position="53"/>
        <end position="73"/>
    </location>
</feature>
<feature type="transmembrane region" description="Helical" evidence="9">
    <location>
        <begin position="147"/>
        <end position="169"/>
    </location>
</feature>
<keyword evidence="12" id="KW-1185">Reference proteome</keyword>
<dbReference type="PANTHER" id="PTHR38686">
    <property type="entry name" value="APOLIPOPROTEIN N-ACYLTRANSFERASE"/>
    <property type="match status" value="1"/>
</dbReference>
<keyword evidence="8 11" id="KW-0012">Acyltransferase</keyword>
<name>A0A366HLS0_9BACT</name>
<dbReference type="PANTHER" id="PTHR38686:SF1">
    <property type="entry name" value="APOLIPOPROTEIN N-ACYLTRANSFERASE"/>
    <property type="match status" value="1"/>
</dbReference>
<dbReference type="InterPro" id="IPR004563">
    <property type="entry name" value="Apolipo_AcylTrfase"/>
</dbReference>
<feature type="transmembrane region" description="Helical" evidence="9">
    <location>
        <begin position="79"/>
        <end position="97"/>
    </location>
</feature>
<comment type="caution">
    <text evidence="11">The sequence shown here is derived from an EMBL/GenBank/DDBJ whole genome shotgun (WGS) entry which is preliminary data.</text>
</comment>
<protein>
    <submittedName>
        <fullName evidence="11">Apolipoprotein N-acyltransferase</fullName>
    </submittedName>
</protein>
<gene>
    <name evidence="11" type="ORF">DES53_105272</name>
</gene>
<dbReference type="GO" id="GO:0042158">
    <property type="term" value="P:lipoprotein biosynthetic process"/>
    <property type="evidence" value="ECO:0007669"/>
    <property type="project" value="InterPro"/>
</dbReference>
<keyword evidence="4 11" id="KW-0808">Transferase</keyword>
<dbReference type="Gene3D" id="3.60.110.10">
    <property type="entry name" value="Carbon-nitrogen hydrolase"/>
    <property type="match status" value="1"/>
</dbReference>
<reference evidence="11 12" key="1">
    <citation type="submission" date="2018-06" db="EMBL/GenBank/DDBJ databases">
        <title>Genomic Encyclopedia of Type Strains, Phase IV (KMG-IV): sequencing the most valuable type-strain genomes for metagenomic binning, comparative biology and taxonomic classification.</title>
        <authorList>
            <person name="Goeker M."/>
        </authorList>
    </citation>
    <scope>NUCLEOTIDE SEQUENCE [LARGE SCALE GENOMIC DNA]</scope>
    <source>
        <strain evidence="11 12">DSM 25532</strain>
    </source>
</reference>
<evidence type="ECO:0000256" key="5">
    <source>
        <dbReference type="ARBA" id="ARBA00022692"/>
    </source>
</evidence>
<accession>A0A366HLS0</accession>
<keyword evidence="11" id="KW-0449">Lipoprotein</keyword>
<evidence type="ECO:0000256" key="9">
    <source>
        <dbReference type="SAM" id="Phobius"/>
    </source>
</evidence>
<evidence type="ECO:0000313" key="11">
    <source>
        <dbReference type="EMBL" id="RBP43873.1"/>
    </source>
</evidence>
<feature type="domain" description="CN hydrolase" evidence="10">
    <location>
        <begin position="184"/>
        <end position="417"/>
    </location>
</feature>
<evidence type="ECO:0000256" key="2">
    <source>
        <dbReference type="ARBA" id="ARBA00010065"/>
    </source>
</evidence>
<dbReference type="SUPFAM" id="SSF56317">
    <property type="entry name" value="Carbon-nitrogen hydrolase"/>
    <property type="match status" value="1"/>
</dbReference>
<dbReference type="GO" id="GO:0005886">
    <property type="term" value="C:plasma membrane"/>
    <property type="evidence" value="ECO:0007669"/>
    <property type="project" value="UniProtKB-SubCell"/>
</dbReference>
<dbReference type="InterPro" id="IPR003010">
    <property type="entry name" value="C-N_Hydrolase"/>
</dbReference>
<evidence type="ECO:0000256" key="6">
    <source>
        <dbReference type="ARBA" id="ARBA00022989"/>
    </source>
</evidence>
<feature type="transmembrane region" description="Helical" evidence="9">
    <location>
        <begin position="427"/>
        <end position="448"/>
    </location>
</feature>
<dbReference type="AlphaFoldDB" id="A0A366HLS0"/>
<feature type="transmembrane region" description="Helical" evidence="9">
    <location>
        <begin position="30"/>
        <end position="48"/>
    </location>
</feature>
<dbReference type="Pfam" id="PF20154">
    <property type="entry name" value="LNT_N"/>
    <property type="match status" value="1"/>
</dbReference>
<keyword evidence="6 9" id="KW-1133">Transmembrane helix</keyword>
<dbReference type="InterPro" id="IPR036526">
    <property type="entry name" value="C-N_Hydrolase_sf"/>
</dbReference>
<keyword evidence="7 9" id="KW-0472">Membrane</keyword>
<dbReference type="EMBL" id="QNRR01000005">
    <property type="protein sequence ID" value="RBP43873.1"/>
    <property type="molecule type" value="Genomic_DNA"/>
</dbReference>
<dbReference type="PROSITE" id="PS50263">
    <property type="entry name" value="CN_HYDROLASE"/>
    <property type="match status" value="1"/>
</dbReference>
<evidence type="ECO:0000256" key="4">
    <source>
        <dbReference type="ARBA" id="ARBA00022679"/>
    </source>
</evidence>